<dbReference type="EMBL" id="QUSL01000040">
    <property type="protein sequence ID" value="RGD78975.1"/>
    <property type="molecule type" value="Genomic_DNA"/>
</dbReference>
<evidence type="ECO:0000313" key="6">
    <source>
        <dbReference type="EMBL" id="RGD78975.1"/>
    </source>
</evidence>
<keyword evidence="3" id="KW-0238">DNA-binding</keyword>
<keyword evidence="2" id="KW-0731">Sigma factor</keyword>
<evidence type="ECO:0000313" key="7">
    <source>
        <dbReference type="Proteomes" id="UP000261032"/>
    </source>
</evidence>
<evidence type="ECO:0000259" key="5">
    <source>
        <dbReference type="Pfam" id="PF04545"/>
    </source>
</evidence>
<dbReference type="Proteomes" id="UP000261032">
    <property type="component" value="Unassembled WGS sequence"/>
</dbReference>
<dbReference type="InterPro" id="IPR014284">
    <property type="entry name" value="RNA_pol_sigma-70_dom"/>
</dbReference>
<dbReference type="GO" id="GO:0003677">
    <property type="term" value="F:DNA binding"/>
    <property type="evidence" value="ECO:0007669"/>
    <property type="project" value="UniProtKB-KW"/>
</dbReference>
<sequence length="208" mass="24918">MITKSKKLFLDKKHFNQIYNFIVSLSDKTLRGFLLQKIRSPPFRKFNNKIYRNGEMRVKNDYSKNYFWKIRNSKTQQYKFYLRPHGKLVEVDEDVFKVCYNSYKKIIRDNVKDNQARLISLDANIRNDVTYLDVVSDDKSMNIENQYKVSMVLNEIDKLSPDDKELITNHLVQEKTERELAKQLHVSQNAIHKRKNNILKKLRKKLNA</sequence>
<dbReference type="SUPFAM" id="SSF88659">
    <property type="entry name" value="Sigma3 and sigma4 domains of RNA polymerase sigma factors"/>
    <property type="match status" value="1"/>
</dbReference>
<evidence type="ECO:0000256" key="1">
    <source>
        <dbReference type="ARBA" id="ARBA00023015"/>
    </source>
</evidence>
<evidence type="ECO:0000256" key="4">
    <source>
        <dbReference type="ARBA" id="ARBA00023163"/>
    </source>
</evidence>
<comment type="caution">
    <text evidence="6">The sequence shown here is derived from an EMBL/GenBank/DDBJ whole genome shotgun (WGS) entry which is preliminary data.</text>
</comment>
<evidence type="ECO:0000256" key="3">
    <source>
        <dbReference type="ARBA" id="ARBA00023125"/>
    </source>
</evidence>
<dbReference type="GO" id="GO:0016987">
    <property type="term" value="F:sigma factor activity"/>
    <property type="evidence" value="ECO:0007669"/>
    <property type="project" value="UniProtKB-KW"/>
</dbReference>
<protein>
    <submittedName>
        <fullName evidence="6">Sigma-70 family RNA polymerase sigma factor</fullName>
    </submittedName>
</protein>
<gene>
    <name evidence="6" type="ORF">DXB93_16615</name>
</gene>
<evidence type="ECO:0000256" key="2">
    <source>
        <dbReference type="ARBA" id="ARBA00023082"/>
    </source>
</evidence>
<dbReference type="Gene3D" id="1.20.140.160">
    <property type="match status" value="1"/>
</dbReference>
<reference evidence="6 7" key="1">
    <citation type="submission" date="2018-08" db="EMBL/GenBank/DDBJ databases">
        <title>A genome reference for cultivated species of the human gut microbiota.</title>
        <authorList>
            <person name="Zou Y."/>
            <person name="Xue W."/>
            <person name="Luo G."/>
        </authorList>
    </citation>
    <scope>NUCLEOTIDE SEQUENCE [LARGE SCALE GENOMIC DNA]</scope>
    <source>
        <strain evidence="6 7">OM06-4</strain>
    </source>
</reference>
<dbReference type="Pfam" id="PF04545">
    <property type="entry name" value="Sigma70_r4"/>
    <property type="match status" value="1"/>
</dbReference>
<keyword evidence="1" id="KW-0805">Transcription regulation</keyword>
<accession>A0A3E3E945</accession>
<keyword evidence="4" id="KW-0804">Transcription</keyword>
<feature type="domain" description="RNA polymerase sigma-70 region 4" evidence="5">
    <location>
        <begin position="156"/>
        <end position="204"/>
    </location>
</feature>
<proteinExistence type="predicted"/>
<dbReference type="GO" id="GO:0006352">
    <property type="term" value="P:DNA-templated transcription initiation"/>
    <property type="evidence" value="ECO:0007669"/>
    <property type="project" value="InterPro"/>
</dbReference>
<dbReference type="InterPro" id="IPR013324">
    <property type="entry name" value="RNA_pol_sigma_r3/r4-like"/>
</dbReference>
<dbReference type="InterPro" id="IPR007630">
    <property type="entry name" value="RNA_pol_sigma70_r4"/>
</dbReference>
<dbReference type="AlphaFoldDB" id="A0A3E3E945"/>
<dbReference type="NCBIfam" id="TIGR02937">
    <property type="entry name" value="sigma70-ECF"/>
    <property type="match status" value="1"/>
</dbReference>
<dbReference type="PANTHER" id="PTHR30385">
    <property type="entry name" value="SIGMA FACTOR F FLAGELLAR"/>
    <property type="match status" value="1"/>
</dbReference>
<name>A0A3E3E945_9FIRM</name>
<organism evidence="6 7">
    <name type="scientific">Thomasclavelia ramosa</name>
    <dbReference type="NCBI Taxonomy" id="1547"/>
    <lineage>
        <taxon>Bacteria</taxon>
        <taxon>Bacillati</taxon>
        <taxon>Bacillota</taxon>
        <taxon>Erysipelotrichia</taxon>
        <taxon>Erysipelotrichales</taxon>
        <taxon>Coprobacillaceae</taxon>
        <taxon>Thomasclavelia</taxon>
    </lineage>
</organism>